<dbReference type="EMBL" id="FNEE01000037">
    <property type="protein sequence ID" value="SDL44434.1"/>
    <property type="molecule type" value="Genomic_DNA"/>
</dbReference>
<proteinExistence type="predicted"/>
<dbReference type="SUPFAM" id="SSF54001">
    <property type="entry name" value="Cysteine proteinases"/>
    <property type="match status" value="1"/>
</dbReference>
<dbReference type="Proteomes" id="UP000198894">
    <property type="component" value="Unassembled WGS sequence"/>
</dbReference>
<gene>
    <name evidence="1" type="ORF">SAMN05428953_13729</name>
</gene>
<dbReference type="Gene3D" id="3.90.1720.10">
    <property type="entry name" value="endopeptidase domain like (from Nostoc punctiforme)"/>
    <property type="match status" value="1"/>
</dbReference>
<evidence type="ECO:0000313" key="2">
    <source>
        <dbReference type="Proteomes" id="UP000198894"/>
    </source>
</evidence>
<keyword evidence="2" id="KW-1185">Reference proteome</keyword>
<accession>A0A1G9K4T5</accession>
<sequence>MAIPPGVTFSEVGDIAFVHQHDWLSRLIVIGQKALGRHGARFSHVMVCVGSGIWADATPESGVMIAAESAIFDSLAPGEFRILRRPSILPRARPKPSFKNALDALQHEISKQSAWFYDFFYFCYQRYDYLLGFSQYAASRTSFCSDLVEKIYARRAPGLLQAGRRNRIFPQDLFAMATDAKFDDITQAFSEGRRTFPSTTDKERVKHMLNVMEFRLGAALDNIAALEQGERIRVVTSKMPGGDRLPQTPIGESFGPAEQLTWSTKAAAVAARKRVQKLKLRW</sequence>
<dbReference type="AlphaFoldDB" id="A0A1G9K4T5"/>
<dbReference type="InterPro" id="IPR038765">
    <property type="entry name" value="Papain-like_cys_pep_sf"/>
</dbReference>
<dbReference type="RefSeq" id="WP_091600492.1">
    <property type="nucleotide sequence ID" value="NZ_FNEE01000037.1"/>
</dbReference>
<evidence type="ECO:0008006" key="3">
    <source>
        <dbReference type="Google" id="ProtNLM"/>
    </source>
</evidence>
<name>A0A1G9K4T5_9HYPH</name>
<protein>
    <recommendedName>
        <fullName evidence="3">Permuted papain-like amidase enzyme, YaeF/YiiX, C92 family</fullName>
    </recommendedName>
</protein>
<reference evidence="2" key="1">
    <citation type="submission" date="2016-10" db="EMBL/GenBank/DDBJ databases">
        <authorList>
            <person name="Varghese N."/>
            <person name="Submissions S."/>
        </authorList>
    </citation>
    <scope>NUCLEOTIDE SEQUENCE [LARGE SCALE GENOMIC DNA]</scope>
    <source>
        <strain evidence="2">CGMCC 1.11022</strain>
    </source>
</reference>
<organism evidence="1 2">
    <name type="scientific">Mesorhizobium muleiense</name>
    <dbReference type="NCBI Taxonomy" id="1004279"/>
    <lineage>
        <taxon>Bacteria</taxon>
        <taxon>Pseudomonadati</taxon>
        <taxon>Pseudomonadota</taxon>
        <taxon>Alphaproteobacteria</taxon>
        <taxon>Hyphomicrobiales</taxon>
        <taxon>Phyllobacteriaceae</taxon>
        <taxon>Mesorhizobium</taxon>
    </lineage>
</organism>
<evidence type="ECO:0000313" key="1">
    <source>
        <dbReference type="EMBL" id="SDL44434.1"/>
    </source>
</evidence>